<dbReference type="Pfam" id="PF20773">
    <property type="entry name" value="InhA-like_MAM"/>
    <property type="match status" value="1"/>
</dbReference>
<dbReference type="Pfam" id="PF00082">
    <property type="entry name" value="Peptidase_S8"/>
    <property type="match status" value="1"/>
</dbReference>
<dbReference type="InterPro" id="IPR015500">
    <property type="entry name" value="Peptidase_S8_subtilisin-rel"/>
</dbReference>
<feature type="active site" description="Charge relay system" evidence="5 6">
    <location>
        <position position="276"/>
    </location>
</feature>
<dbReference type="InterPro" id="IPR051048">
    <property type="entry name" value="Peptidase_S8/S53_subtilisin"/>
</dbReference>
<feature type="domain" description="Inhibitor I9" evidence="10">
    <location>
        <begin position="68"/>
        <end position="177"/>
    </location>
</feature>
<evidence type="ECO:0000313" key="11">
    <source>
        <dbReference type="EMBL" id="MSE01621.1"/>
    </source>
</evidence>
<comment type="caution">
    <text evidence="11">The sequence shown here is derived from an EMBL/GenBank/DDBJ whole genome shotgun (WGS) entry which is preliminary data.</text>
</comment>
<dbReference type="InterPro" id="IPR010259">
    <property type="entry name" value="S8pro/Inhibitor_I9"/>
</dbReference>
<dbReference type="InterPro" id="IPR013783">
    <property type="entry name" value="Ig-like_fold"/>
</dbReference>
<evidence type="ECO:0000256" key="3">
    <source>
        <dbReference type="ARBA" id="ARBA00022801"/>
    </source>
</evidence>
<dbReference type="InterPro" id="IPR033857">
    <property type="entry name" value="Bacillopeptidase_F"/>
</dbReference>
<evidence type="ECO:0000256" key="8">
    <source>
        <dbReference type="SAM" id="SignalP"/>
    </source>
</evidence>
<feature type="signal peptide" evidence="8">
    <location>
        <begin position="1"/>
        <end position="30"/>
    </location>
</feature>
<dbReference type="GO" id="GO:0006508">
    <property type="term" value="P:proteolysis"/>
    <property type="evidence" value="ECO:0007669"/>
    <property type="project" value="UniProtKB-KW"/>
</dbReference>
<dbReference type="Pfam" id="PF05922">
    <property type="entry name" value="Inhibitor_I9"/>
    <property type="match status" value="1"/>
</dbReference>
<gene>
    <name evidence="11" type="ORF">GKC39_06030</name>
</gene>
<dbReference type="InterPro" id="IPR000209">
    <property type="entry name" value="Peptidase_S8/S53_dom"/>
</dbReference>
<dbReference type="Gene3D" id="3.40.50.200">
    <property type="entry name" value="Peptidase S8/S53 domain"/>
    <property type="match status" value="1"/>
</dbReference>
<dbReference type="PRINTS" id="PR00723">
    <property type="entry name" value="SUBTILISIN"/>
</dbReference>
<dbReference type="SUPFAM" id="SSF52743">
    <property type="entry name" value="Subtilisin-like"/>
    <property type="match status" value="1"/>
</dbReference>
<dbReference type="FunFam" id="3.40.50.200:FF:000043">
    <property type="entry name" value="Peptidase S8"/>
    <property type="match status" value="1"/>
</dbReference>
<dbReference type="GO" id="GO:0004252">
    <property type="term" value="F:serine-type endopeptidase activity"/>
    <property type="evidence" value="ECO:0007669"/>
    <property type="project" value="UniProtKB-UniRule"/>
</dbReference>
<protein>
    <submittedName>
        <fullName evidence="11">S8 family serine peptidase</fullName>
    </submittedName>
</protein>
<name>A0A6A8LE22_BACVE</name>
<dbReference type="RefSeq" id="WP_069013477.1">
    <property type="nucleotide sequence ID" value="NZ_BPWC01000002.1"/>
</dbReference>
<dbReference type="InterPro" id="IPR012103">
    <property type="entry name" value="Pept_S8A_Bpr"/>
</dbReference>
<evidence type="ECO:0000256" key="1">
    <source>
        <dbReference type="ARBA" id="ARBA00011073"/>
    </source>
</evidence>
<evidence type="ECO:0000256" key="7">
    <source>
        <dbReference type="SAM" id="MobiDB-lite"/>
    </source>
</evidence>
<feature type="active site" description="Charge relay system" evidence="5 6">
    <location>
        <position position="454"/>
    </location>
</feature>
<reference evidence="11" key="1">
    <citation type="submission" date="2019-11" db="EMBL/GenBank/DDBJ databases">
        <title>Draft Genome Sequence of Plant Growth-Promoting Rhizosphere-Associated Bacteria.</title>
        <authorList>
            <person name="Vasilyev I.Y."/>
            <person name="Radchenko V."/>
            <person name="Ilnitskaya E.V."/>
        </authorList>
    </citation>
    <scope>NUCLEOTIDE SEQUENCE</scope>
    <source>
        <strain evidence="11">VRA_517_n</strain>
    </source>
</reference>
<dbReference type="SUPFAM" id="SSF49464">
    <property type="entry name" value="Carboxypeptidase regulatory domain-like"/>
    <property type="match status" value="2"/>
</dbReference>
<dbReference type="PROSITE" id="PS51892">
    <property type="entry name" value="SUBTILASE"/>
    <property type="match status" value="1"/>
</dbReference>
<dbReference type="InterPro" id="IPR023828">
    <property type="entry name" value="Peptidase_S8_Ser-AS"/>
</dbReference>
<dbReference type="Gene3D" id="2.60.120.200">
    <property type="match status" value="1"/>
</dbReference>
<feature type="compositionally biased region" description="Basic residues" evidence="7">
    <location>
        <begin position="797"/>
        <end position="817"/>
    </location>
</feature>
<dbReference type="Gene3D" id="2.60.40.1120">
    <property type="entry name" value="Carboxypeptidase-like, regulatory domain"/>
    <property type="match status" value="2"/>
</dbReference>
<keyword evidence="3 6" id="KW-0378">Hydrolase</keyword>
<feature type="active site" description="Charge relay system" evidence="5 6">
    <location>
        <position position="229"/>
    </location>
</feature>
<evidence type="ECO:0000256" key="5">
    <source>
        <dbReference type="PIRSR" id="PIRSR015477-1"/>
    </source>
</evidence>
<evidence type="ECO:0000256" key="4">
    <source>
        <dbReference type="ARBA" id="ARBA00022825"/>
    </source>
</evidence>
<sequence length="1431" mass="154365">MKKKTRNRWTGSVLSAIVVSSLLFPGAAGANSTPGAVSFTKDLSSSKSIQHKISDSVKKRFEKNDKVTFLIKFKEKANTKKAVKEAEKNAESHSLSAAKTEYQKRSAVVSSLKLAAHDAQQNLKTYLEKQKKKGKADHIHSYYIVNGMAVTASKEVMEKAASFPEVEKVLPNEKRQLTQRQSKAPFQMKKKQKEVKAKEGIEWNISQIDAPQAWASGYDGTGTVVASIDTGVQWDHPALKEKYRGYDPENPAAPNHEMNWYDAVSHKDAPYDDLEHGTHVTGTMTGSEPDGSNQIGVAPGAKWIAVKAFSDDGGTDADILDAGEWVLAPKDKNGTPHPEMAPDVVNNSWAGGSGMDEWYRDMVNAWRAAGIFPEFSAGNEDLFTPGGPGSIANPANYPEAFATGATDIDKKLADFSLQGPSPYHETKPDISAPGVNIRSSIPGGTYEGGWDGTSMAGPHVAATAALLRQANASITVDEMEDVLTRTAEKLTDSVFPESPNNGYGHGLVNAFDAVSAVTDGIGSVEGKVSSAGEDHNPPSFHHEPVSEAYKGANLPLTVTAEDDVSVTEVILSYQFDEGEWKTTAAVQKSGDEKKGTYQAEIPDITGSKISYKWTIKDFGGHSVESDTYRADVKPSITAGYKEDFESQPAGWSSYGTHDQWEWGIPGSGPGAAFSGDKVYATNLSGPYADSANMNLVMPPIQVPETGRLFLQFKSWHKLEEFFDYGYVFVLPEGKSNWEQAAVYNGDSAGWNDEEADLSAYKGQNIKLMFNMQSDEVLNEDGWYIDDVRLSSSPLGKAAKKSKHNRQTPPGHLKKKAISPKQAKPAVRSPGKRVKRETNLLPLRAQISVAETGKSVYSDPASGSYSLSHKAGSYTLKAEAYGFKSASKQVSIQSDKTAQADFTLEQMPSGTLKGTITNQSTGEPVKGAALYVAEDAAIEPAVTNDKGEYSLKAYEGSYTIKVAAKGFYNSEFSVDIKGDAEKNVKLKPYVGYEGEIAYDNGTEEAALSYFKAGSKSAVKMTLKDGKEHGMLTGGLFKFWGADWPDPGGTEFQAEVYDASGPDGAPGSKIAGPFQAEALRNGEWTKVNLSSKGIAVGKDFYLVFRQTKPDPYTPALSSDDGSPYSNRNWQYLDGRWSKADKSDGNFMIRALVDYEASVPEITSPEDRSFTNKKSITVKGTASPKTAVRLTNNGKTAAETKADADGSFQAGVTLTKDGNRLTAASVTDSGSTDESRPVTVILDEDKPDVTIDSPANGDKTNKEAVTVKGKVHDAHLKWVKVNGKKAEVNNGSYQARTLLENGSNEIKVTASDKAGNKTTKKTVIDVNYNAPVISGLVPGADKELKAGESVKIAFSSGKKLDASFVIRLPLTNARAGSQNATELPLREISPGRYEGYWTAASSIKASGAKIDVIARDDYGNETRQTAKGKLYINE</sequence>
<dbReference type="Gene3D" id="2.60.40.10">
    <property type="entry name" value="Immunoglobulins"/>
    <property type="match status" value="2"/>
</dbReference>
<evidence type="ECO:0000256" key="2">
    <source>
        <dbReference type="ARBA" id="ARBA00022670"/>
    </source>
</evidence>
<dbReference type="FunFam" id="2.60.120.200:FF:000511">
    <property type="entry name" value="Bacillopeptidase F"/>
    <property type="match status" value="1"/>
</dbReference>
<dbReference type="CDD" id="cd07481">
    <property type="entry name" value="Peptidases_S8_BacillopeptidaseF-like"/>
    <property type="match status" value="1"/>
</dbReference>
<dbReference type="PIRSF" id="PIRSF015477">
    <property type="entry name" value="Bpr"/>
    <property type="match status" value="1"/>
</dbReference>
<dbReference type="EMBL" id="WKKV01000002">
    <property type="protein sequence ID" value="MSE01621.1"/>
    <property type="molecule type" value="Genomic_DNA"/>
</dbReference>
<dbReference type="PANTHER" id="PTHR43399">
    <property type="entry name" value="SUBTILISIN-RELATED"/>
    <property type="match status" value="1"/>
</dbReference>
<evidence type="ECO:0000256" key="6">
    <source>
        <dbReference type="PROSITE-ProRule" id="PRU01240"/>
    </source>
</evidence>
<dbReference type="InterPro" id="IPR008969">
    <property type="entry name" value="CarboxyPept-like_regulatory"/>
</dbReference>
<evidence type="ECO:0000259" key="9">
    <source>
        <dbReference type="Pfam" id="PF00082"/>
    </source>
</evidence>
<feature type="region of interest" description="Disordered" evidence="7">
    <location>
        <begin position="794"/>
        <end position="837"/>
    </location>
</feature>
<dbReference type="SUPFAM" id="SSF49899">
    <property type="entry name" value="Concanavalin A-like lectins/glucanases"/>
    <property type="match status" value="1"/>
</dbReference>
<keyword evidence="4 6" id="KW-0720">Serine protease</keyword>
<organism evidence="11">
    <name type="scientific">Bacillus velezensis</name>
    <dbReference type="NCBI Taxonomy" id="492670"/>
    <lineage>
        <taxon>Bacteria</taxon>
        <taxon>Bacillati</taxon>
        <taxon>Bacillota</taxon>
        <taxon>Bacilli</taxon>
        <taxon>Bacillales</taxon>
        <taxon>Bacillaceae</taxon>
        <taxon>Bacillus</taxon>
        <taxon>Bacillus amyloliquefaciens group</taxon>
    </lineage>
</organism>
<evidence type="ECO:0000259" key="10">
    <source>
        <dbReference type="Pfam" id="PF05922"/>
    </source>
</evidence>
<dbReference type="Pfam" id="PF09136">
    <property type="entry name" value="Glucodextran_B"/>
    <property type="match status" value="2"/>
</dbReference>
<keyword evidence="8" id="KW-0732">Signal</keyword>
<dbReference type="Pfam" id="PF13715">
    <property type="entry name" value="CarbopepD_reg_2"/>
    <property type="match status" value="2"/>
</dbReference>
<dbReference type="PROSITE" id="PS00138">
    <property type="entry name" value="SUBTILASE_SER"/>
    <property type="match status" value="1"/>
</dbReference>
<dbReference type="PROSITE" id="PS00137">
    <property type="entry name" value="SUBTILASE_HIS"/>
    <property type="match status" value="1"/>
</dbReference>
<dbReference type="InterPro" id="IPR036852">
    <property type="entry name" value="Peptidase_S8/S53_dom_sf"/>
</dbReference>
<feature type="domain" description="Peptidase S8/S53" evidence="9">
    <location>
        <begin position="220"/>
        <end position="506"/>
    </location>
</feature>
<feature type="chain" id="PRO_5030148983" evidence="8">
    <location>
        <begin position="31"/>
        <end position="1431"/>
    </location>
</feature>
<accession>A0A6A8LE22</accession>
<proteinExistence type="inferred from homology"/>
<keyword evidence="2 6" id="KW-0645">Protease</keyword>
<dbReference type="InterPro" id="IPR013320">
    <property type="entry name" value="ConA-like_dom_sf"/>
</dbReference>
<dbReference type="InterPro" id="IPR022398">
    <property type="entry name" value="Peptidase_S8_His-AS"/>
</dbReference>
<comment type="similarity">
    <text evidence="1 6">Belongs to the peptidase S8 family.</text>
</comment>
<dbReference type="PANTHER" id="PTHR43399:SF4">
    <property type="entry name" value="CELL WALL-ASSOCIATED PROTEASE"/>
    <property type="match status" value="1"/>
</dbReference>